<organism evidence="3 4">
    <name type="scientific">Stylosanthes scabra</name>
    <dbReference type="NCBI Taxonomy" id="79078"/>
    <lineage>
        <taxon>Eukaryota</taxon>
        <taxon>Viridiplantae</taxon>
        <taxon>Streptophyta</taxon>
        <taxon>Embryophyta</taxon>
        <taxon>Tracheophyta</taxon>
        <taxon>Spermatophyta</taxon>
        <taxon>Magnoliopsida</taxon>
        <taxon>eudicotyledons</taxon>
        <taxon>Gunneridae</taxon>
        <taxon>Pentapetalae</taxon>
        <taxon>rosids</taxon>
        <taxon>fabids</taxon>
        <taxon>Fabales</taxon>
        <taxon>Fabaceae</taxon>
        <taxon>Papilionoideae</taxon>
        <taxon>50 kb inversion clade</taxon>
        <taxon>dalbergioids sensu lato</taxon>
        <taxon>Dalbergieae</taxon>
        <taxon>Pterocarpus clade</taxon>
        <taxon>Stylosanthes</taxon>
    </lineage>
</organism>
<feature type="compositionally biased region" description="Acidic residues" evidence="2">
    <location>
        <begin position="468"/>
        <end position="482"/>
    </location>
</feature>
<evidence type="ECO:0000256" key="1">
    <source>
        <dbReference type="SAM" id="Coils"/>
    </source>
</evidence>
<evidence type="ECO:0000313" key="4">
    <source>
        <dbReference type="Proteomes" id="UP001341840"/>
    </source>
</evidence>
<feature type="region of interest" description="Disordered" evidence="2">
    <location>
        <begin position="1"/>
        <end position="119"/>
    </location>
</feature>
<evidence type="ECO:0000256" key="2">
    <source>
        <dbReference type="SAM" id="MobiDB-lite"/>
    </source>
</evidence>
<feature type="compositionally biased region" description="Pro residues" evidence="2">
    <location>
        <begin position="436"/>
        <end position="453"/>
    </location>
</feature>
<proteinExistence type="predicted"/>
<dbReference type="Proteomes" id="UP001341840">
    <property type="component" value="Unassembled WGS sequence"/>
</dbReference>
<feature type="region of interest" description="Disordered" evidence="2">
    <location>
        <begin position="338"/>
        <end position="361"/>
    </location>
</feature>
<feature type="compositionally biased region" description="Low complexity" evidence="2">
    <location>
        <begin position="37"/>
        <end position="53"/>
    </location>
</feature>
<reference evidence="3 4" key="1">
    <citation type="journal article" date="2023" name="Plants (Basel)">
        <title>Bridging the Gap: Combining Genomics and Transcriptomics Approaches to Understand Stylosanthes scabra, an Orphan Legume from the Brazilian Caatinga.</title>
        <authorList>
            <person name="Ferreira-Neto J.R.C."/>
            <person name="da Silva M.D."/>
            <person name="Binneck E."/>
            <person name="de Melo N.F."/>
            <person name="da Silva R.H."/>
            <person name="de Melo A.L.T.M."/>
            <person name="Pandolfi V."/>
            <person name="Bustamante F.O."/>
            <person name="Brasileiro-Vidal A.C."/>
            <person name="Benko-Iseppon A.M."/>
        </authorList>
    </citation>
    <scope>NUCLEOTIDE SEQUENCE [LARGE SCALE GENOMIC DNA]</scope>
    <source>
        <tissue evidence="3">Leaves</tissue>
    </source>
</reference>
<dbReference type="EMBL" id="JASCZI010211574">
    <property type="protein sequence ID" value="MED6194633.1"/>
    <property type="molecule type" value="Genomic_DNA"/>
</dbReference>
<keyword evidence="1" id="KW-0175">Coiled coil</keyword>
<name>A0ABU6XDE6_9FABA</name>
<accession>A0ABU6XDE6</accession>
<feature type="compositionally biased region" description="Low complexity" evidence="2">
    <location>
        <begin position="88"/>
        <end position="107"/>
    </location>
</feature>
<evidence type="ECO:0000313" key="3">
    <source>
        <dbReference type="EMBL" id="MED6194633.1"/>
    </source>
</evidence>
<keyword evidence="4" id="KW-1185">Reference proteome</keyword>
<feature type="compositionally biased region" description="Low complexity" evidence="2">
    <location>
        <begin position="426"/>
        <end position="435"/>
    </location>
</feature>
<gene>
    <name evidence="3" type="ORF">PIB30_030258</name>
</gene>
<feature type="coiled-coil region" evidence="1">
    <location>
        <begin position="365"/>
        <end position="392"/>
    </location>
</feature>
<sequence>MTKDGGRGRGLAGRGRGRPKKNTGVRLNLDSGSRPLTSTPTTTTTTTATTTPPFVATGGLSAGLPQMVMIPTPGSRVQSSDTAGAPHAQQSPCTSSQPQSTTPATDTDVAEDDTEAAASATADPWPLLIWDGHDCWDDVRAGTKEITNIFMEHYKWYAPYSARHLMRLSNSGGRSGGFAQGDEANIRKAWEIRAAKCHRGMMHNICEKGAPHHWILDDIFRRYLDYWASANYQAMRRANKSNHTSSTGGSLHTGGRSLTLPLQRRWRQRLGAYPRRVRYFCGPTPGKRIAEQHKAEIKRLEDECAARIAVGEPPGPPINEDEVWDRIAGERKRGRVYGKDKVPKRPAPRLVDPEDASTCIGPDTREHITLLNREIQQQAEAYKQEMEAWKRRYETDVTRLQTTLDTQSVEFDQWKSIVSQMYSFMQQMQGSSSSSMPPPPSLPPSSAPRPPRPQRVDTAGAPTATDHDLDDDGSSMDDEDYD</sequence>
<feature type="region of interest" description="Disordered" evidence="2">
    <location>
        <begin position="426"/>
        <end position="482"/>
    </location>
</feature>
<comment type="caution">
    <text evidence="3">The sequence shown here is derived from an EMBL/GenBank/DDBJ whole genome shotgun (WGS) entry which is preliminary data.</text>
</comment>
<protein>
    <submittedName>
        <fullName evidence="3">Uncharacterized protein</fullName>
    </submittedName>
</protein>